<name>A0AAW0YBB5_CHEQU</name>
<dbReference type="PANTHER" id="PTHR12475">
    <property type="match status" value="1"/>
</dbReference>
<dbReference type="Pfam" id="PF13279">
    <property type="entry name" value="4HBT_2"/>
    <property type="match status" value="1"/>
</dbReference>
<dbReference type="CDD" id="cd00586">
    <property type="entry name" value="4HBT"/>
    <property type="match status" value="1"/>
</dbReference>
<evidence type="ECO:0000256" key="3">
    <source>
        <dbReference type="SAM" id="Phobius"/>
    </source>
</evidence>
<evidence type="ECO:0000313" key="4">
    <source>
        <dbReference type="EMBL" id="KAK8752690.1"/>
    </source>
</evidence>
<dbReference type="Gene3D" id="3.10.129.10">
    <property type="entry name" value="Hotdog Thioesterase"/>
    <property type="match status" value="1"/>
</dbReference>
<organism evidence="4 5">
    <name type="scientific">Cherax quadricarinatus</name>
    <name type="common">Australian red claw crayfish</name>
    <dbReference type="NCBI Taxonomy" id="27406"/>
    <lineage>
        <taxon>Eukaryota</taxon>
        <taxon>Metazoa</taxon>
        <taxon>Ecdysozoa</taxon>
        <taxon>Arthropoda</taxon>
        <taxon>Crustacea</taxon>
        <taxon>Multicrustacea</taxon>
        <taxon>Malacostraca</taxon>
        <taxon>Eumalacostraca</taxon>
        <taxon>Eucarida</taxon>
        <taxon>Decapoda</taxon>
        <taxon>Pleocyemata</taxon>
        <taxon>Astacidea</taxon>
        <taxon>Parastacoidea</taxon>
        <taxon>Parastacidae</taxon>
        <taxon>Cherax</taxon>
    </lineage>
</organism>
<comment type="caution">
    <text evidence="4">The sequence shown here is derived from an EMBL/GenBank/DDBJ whole genome shotgun (WGS) entry which is preliminary data.</text>
</comment>
<keyword evidence="3" id="KW-0812">Transmembrane</keyword>
<evidence type="ECO:0000256" key="2">
    <source>
        <dbReference type="ARBA" id="ARBA00041112"/>
    </source>
</evidence>
<dbReference type="AlphaFoldDB" id="A0AAW0YBB5"/>
<keyword evidence="5" id="KW-1185">Reference proteome</keyword>
<dbReference type="SUPFAM" id="SSF54637">
    <property type="entry name" value="Thioesterase/thiol ester dehydrase-isomerase"/>
    <property type="match status" value="1"/>
</dbReference>
<proteinExistence type="inferred from homology"/>
<accession>A0AAW0YBB5</accession>
<dbReference type="InterPro" id="IPR029069">
    <property type="entry name" value="HotDog_dom_sf"/>
</dbReference>
<reference evidence="4 5" key="1">
    <citation type="journal article" date="2024" name="BMC Genomics">
        <title>Genome assembly of redclaw crayfish (Cherax quadricarinatus) provides insights into its immune adaptation and hypoxia tolerance.</title>
        <authorList>
            <person name="Liu Z."/>
            <person name="Zheng J."/>
            <person name="Li H."/>
            <person name="Fang K."/>
            <person name="Wang S."/>
            <person name="He J."/>
            <person name="Zhou D."/>
            <person name="Weng S."/>
            <person name="Chi M."/>
            <person name="Gu Z."/>
            <person name="He J."/>
            <person name="Li F."/>
            <person name="Wang M."/>
        </authorList>
    </citation>
    <scope>NUCLEOTIDE SEQUENCE [LARGE SCALE GENOMIC DNA]</scope>
    <source>
        <strain evidence="4">ZL_2023a</strain>
    </source>
</reference>
<keyword evidence="3" id="KW-0472">Membrane</keyword>
<keyword evidence="3" id="KW-1133">Transmembrane helix</keyword>
<feature type="transmembrane region" description="Helical" evidence="3">
    <location>
        <begin position="6"/>
        <end position="28"/>
    </location>
</feature>
<gene>
    <name evidence="4" type="ORF">OTU49_006877</name>
</gene>
<comment type="similarity">
    <text evidence="1">Belongs to the THEM6 family.</text>
</comment>
<dbReference type="PANTHER" id="PTHR12475:SF4">
    <property type="entry name" value="PROTEIN THEM6"/>
    <property type="match status" value="1"/>
</dbReference>
<protein>
    <recommendedName>
        <fullName evidence="2">Protein THEM6</fullName>
    </recommendedName>
</protein>
<dbReference type="InterPro" id="IPR051490">
    <property type="entry name" value="THEM6_lcsJ_thioesterase"/>
</dbReference>
<dbReference type="Proteomes" id="UP001445076">
    <property type="component" value="Unassembled WGS sequence"/>
</dbReference>
<dbReference type="EMBL" id="JARKIK010000004">
    <property type="protein sequence ID" value="KAK8752690.1"/>
    <property type="molecule type" value="Genomic_DNA"/>
</dbReference>
<sequence length="196" mass="22627">MVELTTVAIGFLVSLEVGYFLKAFIYGFGSRYILSRINTLSSSKLYGICTTRDIDFMLNHINNARYLRAMDFGRIDHCIRAGIFKAVSMNKAKLLVAATTIRYRKPVYLFMPYRLHSQLVYWDERNLYYRQDFETLHDNFLRTTAYVKLAVVGSSSEEILAAANSENLVVPEAPDDLLSWIQYNQQNSLSLKKHRS</sequence>
<evidence type="ECO:0000256" key="1">
    <source>
        <dbReference type="ARBA" id="ARBA00038228"/>
    </source>
</evidence>
<evidence type="ECO:0000313" key="5">
    <source>
        <dbReference type="Proteomes" id="UP001445076"/>
    </source>
</evidence>